<evidence type="ECO:0000313" key="8">
    <source>
        <dbReference type="EMBL" id="CAL5071345.1"/>
    </source>
</evidence>
<dbReference type="GO" id="GO:0003677">
    <property type="term" value="F:DNA binding"/>
    <property type="evidence" value="ECO:0007669"/>
    <property type="project" value="UniProtKB-KW"/>
</dbReference>
<feature type="region of interest" description="Disordered" evidence="6">
    <location>
        <begin position="188"/>
        <end position="209"/>
    </location>
</feature>
<evidence type="ECO:0000259" key="7">
    <source>
        <dbReference type="Pfam" id="PF08646"/>
    </source>
</evidence>
<keyword evidence="9" id="KW-1185">Reference proteome</keyword>
<dbReference type="PANTHER" id="PTHR47165">
    <property type="entry name" value="OS03G0429900 PROTEIN"/>
    <property type="match status" value="1"/>
</dbReference>
<dbReference type="Proteomes" id="UP001497457">
    <property type="component" value="Chromosome 6rd"/>
</dbReference>
<keyword evidence="3" id="KW-0863">Zinc-finger</keyword>
<organism evidence="8 9">
    <name type="scientific">Urochloa decumbens</name>
    <dbReference type="NCBI Taxonomy" id="240449"/>
    <lineage>
        <taxon>Eukaryota</taxon>
        <taxon>Viridiplantae</taxon>
        <taxon>Streptophyta</taxon>
        <taxon>Embryophyta</taxon>
        <taxon>Tracheophyta</taxon>
        <taxon>Spermatophyta</taxon>
        <taxon>Magnoliopsida</taxon>
        <taxon>Liliopsida</taxon>
        <taxon>Poales</taxon>
        <taxon>Poaceae</taxon>
        <taxon>PACMAD clade</taxon>
        <taxon>Panicoideae</taxon>
        <taxon>Panicodae</taxon>
        <taxon>Paniceae</taxon>
        <taxon>Melinidinae</taxon>
        <taxon>Urochloa</taxon>
    </lineage>
</organism>
<proteinExistence type="inferred from homology"/>
<sequence>MQNQIQQRTLLQLKSIDPFEDLNKRFECTITITKLAEKQSWCYPACTRCNSGTRFDGTVYICKKEQTVCSQIVHRYKICVIGTDGTSELQFMLFDERGTSLTGKPAEKLVKQYGRFDTPPEIAGLVGHKITVVVKVIPGQSIKPENDDPTFDILNIRKRHRKDSMLWTFNNEQIPAVLPTSFPQPANLPPLVPIETKKEGNQSSSSHKYASQHIQYMDIDQTGILDDTNMSTKRTFQGNDDSDKEKSDDSDSNSTMLKKGKRART</sequence>
<dbReference type="InterPro" id="IPR047192">
    <property type="entry name" value="Euk_RPA1_DBD_C"/>
</dbReference>
<dbReference type="InterPro" id="IPR013955">
    <property type="entry name" value="Rep_factor-A_C"/>
</dbReference>
<accession>A0ABC9FBD1</accession>
<evidence type="ECO:0000256" key="6">
    <source>
        <dbReference type="SAM" id="MobiDB-lite"/>
    </source>
</evidence>
<name>A0ABC9FBD1_9POAL</name>
<keyword evidence="5" id="KW-0238">DNA-binding</keyword>
<dbReference type="GO" id="GO:0008270">
    <property type="term" value="F:zinc ion binding"/>
    <property type="evidence" value="ECO:0007669"/>
    <property type="project" value="UniProtKB-KW"/>
</dbReference>
<evidence type="ECO:0000256" key="1">
    <source>
        <dbReference type="ARBA" id="ARBA00005690"/>
    </source>
</evidence>
<gene>
    <name evidence="8" type="ORF">URODEC1_LOCUS103327</name>
</gene>
<evidence type="ECO:0000256" key="4">
    <source>
        <dbReference type="ARBA" id="ARBA00022833"/>
    </source>
</evidence>
<dbReference type="PANTHER" id="PTHR47165:SF4">
    <property type="entry name" value="OS03G0429900 PROTEIN"/>
    <property type="match status" value="1"/>
</dbReference>
<dbReference type="InterPro" id="IPR012340">
    <property type="entry name" value="NA-bd_OB-fold"/>
</dbReference>
<protein>
    <recommendedName>
        <fullName evidence="7">Replication factor A C-terminal domain-containing protein</fullName>
    </recommendedName>
</protein>
<feature type="domain" description="Replication factor A C-terminal" evidence="7">
    <location>
        <begin position="27"/>
        <end position="112"/>
    </location>
</feature>
<reference evidence="8 9" key="2">
    <citation type="submission" date="2024-10" db="EMBL/GenBank/DDBJ databases">
        <authorList>
            <person name="Ryan C."/>
        </authorList>
    </citation>
    <scope>NUCLEOTIDE SEQUENCE [LARGE SCALE GENOMIC DNA]</scope>
</reference>
<comment type="similarity">
    <text evidence="1">Belongs to the replication factor A protein 1 family.</text>
</comment>
<dbReference type="AlphaFoldDB" id="A0ABC9FBD1"/>
<dbReference type="EMBL" id="OZ075116">
    <property type="protein sequence ID" value="CAL5071345.1"/>
    <property type="molecule type" value="Genomic_DNA"/>
</dbReference>
<evidence type="ECO:0000256" key="3">
    <source>
        <dbReference type="ARBA" id="ARBA00022771"/>
    </source>
</evidence>
<feature type="compositionally biased region" description="Polar residues" evidence="6">
    <location>
        <begin position="228"/>
        <end position="238"/>
    </location>
</feature>
<evidence type="ECO:0000313" key="9">
    <source>
        <dbReference type="Proteomes" id="UP001497457"/>
    </source>
</evidence>
<dbReference type="Pfam" id="PF08646">
    <property type="entry name" value="Rep_fac-A_C"/>
    <property type="match status" value="1"/>
</dbReference>
<evidence type="ECO:0000256" key="5">
    <source>
        <dbReference type="ARBA" id="ARBA00023125"/>
    </source>
</evidence>
<feature type="region of interest" description="Disordered" evidence="6">
    <location>
        <begin position="228"/>
        <end position="265"/>
    </location>
</feature>
<evidence type="ECO:0000256" key="2">
    <source>
        <dbReference type="ARBA" id="ARBA00022723"/>
    </source>
</evidence>
<dbReference type="SUPFAM" id="SSF50249">
    <property type="entry name" value="Nucleic acid-binding proteins"/>
    <property type="match status" value="1"/>
</dbReference>
<reference evidence="9" key="1">
    <citation type="submission" date="2024-06" db="EMBL/GenBank/DDBJ databases">
        <authorList>
            <person name="Ryan C."/>
        </authorList>
    </citation>
    <scope>NUCLEOTIDE SEQUENCE [LARGE SCALE GENOMIC DNA]</scope>
</reference>
<keyword evidence="2" id="KW-0479">Metal-binding</keyword>
<dbReference type="CDD" id="cd04476">
    <property type="entry name" value="RPA1_DBD_C"/>
    <property type="match status" value="1"/>
</dbReference>
<keyword evidence="4" id="KW-0862">Zinc</keyword>
<dbReference type="Gene3D" id="2.40.50.140">
    <property type="entry name" value="Nucleic acid-binding proteins"/>
    <property type="match status" value="1"/>
</dbReference>